<feature type="domain" description="Glycosyltransferase subfamily 4-like N-terminal" evidence="4">
    <location>
        <begin position="57"/>
        <end position="164"/>
    </location>
</feature>
<dbReference type="CDD" id="cd03801">
    <property type="entry name" value="GT4_PimA-like"/>
    <property type="match status" value="1"/>
</dbReference>
<gene>
    <name evidence="5" type="ORF">WKW80_27040</name>
</gene>
<sequence length="358" mass="39851">MRILALTRYGRLGASSRLRSLQFESVLEAMGVAIRVQPLIGDEMLREKYESRNYRSGRMLKAYAARIWQMLSRRQFDLVWIEKEALPWMPAALESVLLRGVPYVLDYDDAIFHNYDLHASKWVRRALGRRIDRLMAGARLVVGGNDYLAQRARDAGAPRVEVVPTVVDLDRYGFQAQHEQTGVPHLVWIGSPSTVKYLGALEMPLAVLAGRFEFKLRVIGATLDMAGVDVECVPWTEETEAQAIALCDVGIMPLADSPWERGKCGYKLIQYMACGLPVVASPVGVNKQIVRDGIDGFLAEAPDVWVARLEQLLGNPVLRKTMGKAGRHRVEAEYSVQQVGPRLASMLLSAVGETVCAD</sequence>
<name>A0ABU8W6G0_9BURK</name>
<evidence type="ECO:0000256" key="3">
    <source>
        <dbReference type="ARBA" id="ARBA00022679"/>
    </source>
</evidence>
<keyword evidence="3 5" id="KW-0808">Transferase</keyword>
<protein>
    <submittedName>
        <fullName evidence="5">Glycosyltransferase family 4 protein</fullName>
        <ecNumber evidence="5">2.4.-.-</ecNumber>
    </submittedName>
</protein>
<dbReference type="PANTHER" id="PTHR12526:SF640">
    <property type="entry name" value="COLANIC ACID BIOSYNTHESIS GLYCOSYLTRANSFERASE WCAL-RELATED"/>
    <property type="match status" value="1"/>
</dbReference>
<evidence type="ECO:0000313" key="5">
    <source>
        <dbReference type="EMBL" id="MEJ8825640.1"/>
    </source>
</evidence>
<organism evidence="5 6">
    <name type="scientific">Variovorax humicola</name>
    <dbReference type="NCBI Taxonomy" id="1769758"/>
    <lineage>
        <taxon>Bacteria</taxon>
        <taxon>Pseudomonadati</taxon>
        <taxon>Pseudomonadota</taxon>
        <taxon>Betaproteobacteria</taxon>
        <taxon>Burkholderiales</taxon>
        <taxon>Comamonadaceae</taxon>
        <taxon>Variovorax</taxon>
    </lineage>
</organism>
<dbReference type="Proteomes" id="UP001363010">
    <property type="component" value="Unassembled WGS sequence"/>
</dbReference>
<dbReference type="EMBL" id="JBBKZV010000024">
    <property type="protein sequence ID" value="MEJ8825640.1"/>
    <property type="molecule type" value="Genomic_DNA"/>
</dbReference>
<evidence type="ECO:0000313" key="6">
    <source>
        <dbReference type="Proteomes" id="UP001363010"/>
    </source>
</evidence>
<dbReference type="Pfam" id="PF13692">
    <property type="entry name" value="Glyco_trans_1_4"/>
    <property type="match status" value="1"/>
</dbReference>
<dbReference type="RefSeq" id="WP_340366668.1">
    <property type="nucleotide sequence ID" value="NZ_JBBKZV010000024.1"/>
</dbReference>
<keyword evidence="6" id="KW-1185">Reference proteome</keyword>
<reference evidence="5 6" key="1">
    <citation type="submission" date="2024-03" db="EMBL/GenBank/DDBJ databases">
        <title>Novel species of the genus Variovorax.</title>
        <authorList>
            <person name="Liu Q."/>
            <person name="Xin Y.-H."/>
        </authorList>
    </citation>
    <scope>NUCLEOTIDE SEQUENCE [LARGE SCALE GENOMIC DNA]</scope>
    <source>
        <strain evidence="5 6">KACC 18501</strain>
    </source>
</reference>
<proteinExistence type="inferred from homology"/>
<evidence type="ECO:0000256" key="1">
    <source>
        <dbReference type="ARBA" id="ARBA00009481"/>
    </source>
</evidence>
<comment type="caution">
    <text evidence="5">The sequence shown here is derived from an EMBL/GenBank/DDBJ whole genome shotgun (WGS) entry which is preliminary data.</text>
</comment>
<dbReference type="InterPro" id="IPR028098">
    <property type="entry name" value="Glyco_trans_4-like_N"/>
</dbReference>
<keyword evidence="2 5" id="KW-0328">Glycosyltransferase</keyword>
<evidence type="ECO:0000259" key="4">
    <source>
        <dbReference type="Pfam" id="PF13579"/>
    </source>
</evidence>
<dbReference type="Pfam" id="PF13579">
    <property type="entry name" value="Glyco_trans_4_4"/>
    <property type="match status" value="1"/>
</dbReference>
<dbReference type="EC" id="2.4.-.-" evidence="5"/>
<dbReference type="SUPFAM" id="SSF53756">
    <property type="entry name" value="UDP-Glycosyltransferase/glycogen phosphorylase"/>
    <property type="match status" value="1"/>
</dbReference>
<dbReference type="GO" id="GO:0016757">
    <property type="term" value="F:glycosyltransferase activity"/>
    <property type="evidence" value="ECO:0007669"/>
    <property type="project" value="UniProtKB-KW"/>
</dbReference>
<accession>A0ABU8W6G0</accession>
<dbReference type="PANTHER" id="PTHR12526">
    <property type="entry name" value="GLYCOSYLTRANSFERASE"/>
    <property type="match status" value="1"/>
</dbReference>
<dbReference type="Gene3D" id="3.40.50.2000">
    <property type="entry name" value="Glycogen Phosphorylase B"/>
    <property type="match status" value="2"/>
</dbReference>
<evidence type="ECO:0000256" key="2">
    <source>
        <dbReference type="ARBA" id="ARBA00022676"/>
    </source>
</evidence>
<comment type="similarity">
    <text evidence="1">Belongs to the glycosyltransferase group 1 family. Glycosyltransferase 4 subfamily.</text>
</comment>